<dbReference type="GO" id="GO:0006260">
    <property type="term" value="P:DNA replication"/>
    <property type="evidence" value="ECO:0007669"/>
    <property type="project" value="UniProtKB-KW"/>
</dbReference>
<proteinExistence type="inferred from homology"/>
<dbReference type="Pfam" id="PF00149">
    <property type="entry name" value="Metallophos"/>
    <property type="match status" value="1"/>
</dbReference>
<dbReference type="InterPro" id="IPR004593">
    <property type="entry name" value="SbcD"/>
</dbReference>
<evidence type="ECO:0000256" key="5">
    <source>
        <dbReference type="ARBA" id="ARBA00022801"/>
    </source>
</evidence>
<evidence type="ECO:0000256" key="1">
    <source>
        <dbReference type="ARBA" id="ARBA00010555"/>
    </source>
</evidence>
<comment type="subunit">
    <text evidence="2 7">Heterodimer of SbcC and SbcD.</text>
</comment>
<gene>
    <name evidence="7" type="primary">sbcD</name>
    <name evidence="10" type="ORF">ALGA_4171</name>
</gene>
<keyword evidence="4 7" id="KW-0540">Nuclease</keyword>
<dbReference type="InterPro" id="IPR026843">
    <property type="entry name" value="SbcD_C"/>
</dbReference>
<dbReference type="Gene3D" id="3.60.21.10">
    <property type="match status" value="1"/>
</dbReference>
<dbReference type="AlphaFoldDB" id="A0A1Y1CRA8"/>
<comment type="similarity">
    <text evidence="1 7">Belongs to the SbcD family.</text>
</comment>
<dbReference type="PANTHER" id="PTHR30337:SF0">
    <property type="entry name" value="NUCLEASE SBCCD SUBUNIT D"/>
    <property type="match status" value="1"/>
</dbReference>
<dbReference type="CDD" id="cd00840">
    <property type="entry name" value="MPP_Mre11_N"/>
    <property type="match status" value="1"/>
</dbReference>
<reference evidence="11" key="2">
    <citation type="journal article" date="2020" name="Antonie Van Leeuwenhoek">
        <title>Labilibaculum antarcticum sp. nov., a novel facultative anaerobic, psychrotorelant bacterium isolated from marine sediment of Antarctica.</title>
        <authorList>
            <person name="Watanabe M."/>
            <person name="Kojima H."/>
            <person name="Fukui M."/>
        </authorList>
    </citation>
    <scope>NUCLEOTIDE SEQUENCE [LARGE SCALE GENOMIC DNA]</scope>
    <source>
        <strain evidence="11">SPP2</strain>
    </source>
</reference>
<sequence length="404" mass="46274">MRILHTSDWHIGQRLHGKDRFEEHEKFFSWLLQVLQDKQIDLLLVAGDIFDVGYPSNSALQQYYRFLTLCRESTCQKVIITGGNHDYVSTLNAPKSLLDALNISVIGGVPDSIEQEIVEIKDKNGQLAAFVCAVPYLRDRDIRKGIVGESHEERIEATSMGIANHYKEVADCVEKINTNQLPVIATGHLYMAGVSTSDSERDIQMGNQAAFRWDSFPQNFDYVALGHIHRPQRISNQEQVRYSGSPIPLSFSEKNDQKEVVVIEFMENKLSSVESVKVPLFRRLIGFSGSLDEVASQLQQHHSEGEDTDWAEIHIEEENYDPNLLQKYKELLEMDFDLEIVKPSISFKDRVKGVSELYEEQVALKDLTDQEVFDKLLERSNFEDGAELQNSYQQLLQEMNDKEQ</sequence>
<evidence type="ECO:0000259" key="8">
    <source>
        <dbReference type="Pfam" id="PF00149"/>
    </source>
</evidence>
<dbReference type="PANTHER" id="PTHR30337">
    <property type="entry name" value="COMPONENT OF ATP-DEPENDENT DSDNA EXONUCLEASE"/>
    <property type="match status" value="1"/>
</dbReference>
<feature type="domain" description="Calcineurin-like phosphoesterase" evidence="8">
    <location>
        <begin position="1"/>
        <end position="231"/>
    </location>
</feature>
<dbReference type="Proteomes" id="UP000218267">
    <property type="component" value="Chromosome"/>
</dbReference>
<name>A0A1Y1CRA8_9BACT</name>
<dbReference type="GO" id="GO:0008408">
    <property type="term" value="F:3'-5' exonuclease activity"/>
    <property type="evidence" value="ECO:0007669"/>
    <property type="project" value="InterPro"/>
</dbReference>
<dbReference type="InterPro" id="IPR029052">
    <property type="entry name" value="Metallo-depent_PP-like"/>
</dbReference>
<comment type="function">
    <text evidence="7">SbcCD cleaves DNA hairpin structures. These structures can inhibit DNA replication and are intermediates in certain DNA recombination reactions. The complex acts as a 3'-&gt;5' double strand exonuclease that can open hairpins. It also has a 5' single-strand endonuclease activity.</text>
</comment>
<feature type="domain" description="Nuclease SbcCD subunit D C-terminal" evidence="9">
    <location>
        <begin position="281"/>
        <end position="379"/>
    </location>
</feature>
<organism evidence="10 11">
    <name type="scientific">Labilibaculum antarcticum</name>
    <dbReference type="NCBI Taxonomy" id="1717717"/>
    <lineage>
        <taxon>Bacteria</taxon>
        <taxon>Pseudomonadati</taxon>
        <taxon>Bacteroidota</taxon>
        <taxon>Bacteroidia</taxon>
        <taxon>Marinilabiliales</taxon>
        <taxon>Marinifilaceae</taxon>
        <taxon>Labilibaculum</taxon>
    </lineage>
</organism>
<evidence type="ECO:0000313" key="11">
    <source>
        <dbReference type="Proteomes" id="UP000218267"/>
    </source>
</evidence>
<evidence type="ECO:0000256" key="2">
    <source>
        <dbReference type="ARBA" id="ARBA00011322"/>
    </source>
</evidence>
<dbReference type="EMBL" id="AP018042">
    <property type="protein sequence ID" value="BAX82462.1"/>
    <property type="molecule type" value="Genomic_DNA"/>
</dbReference>
<accession>A0A1Y1CRA8</accession>
<dbReference type="NCBIfam" id="TIGR00619">
    <property type="entry name" value="sbcd"/>
    <property type="match status" value="1"/>
</dbReference>
<keyword evidence="6 7" id="KW-0269">Exonuclease</keyword>
<evidence type="ECO:0000256" key="3">
    <source>
        <dbReference type="ARBA" id="ARBA00013365"/>
    </source>
</evidence>
<reference evidence="10 11" key="1">
    <citation type="journal article" date="2018" name="Mar. Genomics">
        <title>Complete genome sequence of Marinifilaceae bacterium strain SPP2, isolated from the Antarctic marine sediment.</title>
        <authorList>
            <person name="Watanabe M."/>
            <person name="Kojima H."/>
            <person name="Fukui M."/>
        </authorList>
    </citation>
    <scope>NUCLEOTIDE SEQUENCE [LARGE SCALE GENOMIC DNA]</scope>
    <source>
        <strain evidence="10 11">SPP2</strain>
    </source>
</reference>
<keyword evidence="7" id="KW-0235">DNA replication</keyword>
<keyword evidence="7" id="KW-0233">DNA recombination</keyword>
<dbReference type="GO" id="GO:0006310">
    <property type="term" value="P:DNA recombination"/>
    <property type="evidence" value="ECO:0007669"/>
    <property type="project" value="UniProtKB-KW"/>
</dbReference>
<dbReference type="SUPFAM" id="SSF56300">
    <property type="entry name" value="Metallo-dependent phosphatases"/>
    <property type="match status" value="1"/>
</dbReference>
<dbReference type="GO" id="GO:0004519">
    <property type="term" value="F:endonuclease activity"/>
    <property type="evidence" value="ECO:0007669"/>
    <property type="project" value="UniProtKB-KW"/>
</dbReference>
<evidence type="ECO:0000313" key="10">
    <source>
        <dbReference type="EMBL" id="BAX82462.1"/>
    </source>
</evidence>
<dbReference type="KEGG" id="mbas:ALGA_4171"/>
<evidence type="ECO:0000256" key="6">
    <source>
        <dbReference type="ARBA" id="ARBA00022839"/>
    </source>
</evidence>
<keyword evidence="7" id="KW-0255">Endonuclease</keyword>
<keyword evidence="11" id="KW-1185">Reference proteome</keyword>
<dbReference type="InterPro" id="IPR041796">
    <property type="entry name" value="Mre11_N"/>
</dbReference>
<protein>
    <recommendedName>
        <fullName evidence="3 7">Nuclease SbcCD subunit D</fullName>
    </recommendedName>
</protein>
<dbReference type="Pfam" id="PF12320">
    <property type="entry name" value="SbcD_C"/>
    <property type="match status" value="1"/>
</dbReference>
<dbReference type="OrthoDB" id="9773856at2"/>
<evidence type="ECO:0000259" key="9">
    <source>
        <dbReference type="Pfam" id="PF12320"/>
    </source>
</evidence>
<dbReference type="RefSeq" id="WP_096432799.1">
    <property type="nucleotide sequence ID" value="NZ_AP018042.1"/>
</dbReference>
<dbReference type="InterPro" id="IPR050535">
    <property type="entry name" value="DNA_Repair-Maintenance_Comp"/>
</dbReference>
<evidence type="ECO:0000256" key="7">
    <source>
        <dbReference type="RuleBase" id="RU363069"/>
    </source>
</evidence>
<evidence type="ECO:0000256" key="4">
    <source>
        <dbReference type="ARBA" id="ARBA00022722"/>
    </source>
</evidence>
<dbReference type="InterPro" id="IPR004843">
    <property type="entry name" value="Calcineurin-like_PHP"/>
</dbReference>
<keyword evidence="5 7" id="KW-0378">Hydrolase</keyword>